<evidence type="ECO:0000313" key="4">
    <source>
        <dbReference type="Proteomes" id="UP001202961"/>
    </source>
</evidence>
<dbReference type="EMBL" id="JAMQBK010000002">
    <property type="protein sequence ID" value="MCM2369181.1"/>
    <property type="molecule type" value="Genomic_DNA"/>
</dbReference>
<dbReference type="Proteomes" id="UP001202961">
    <property type="component" value="Unassembled WGS sequence"/>
</dbReference>
<dbReference type="InterPro" id="IPR038732">
    <property type="entry name" value="HpyO/CreE_NAD-binding"/>
</dbReference>
<comment type="caution">
    <text evidence="3">The sequence shown here is derived from an EMBL/GenBank/DDBJ whole genome shotgun (WGS) entry which is preliminary data.</text>
</comment>
<dbReference type="InterPro" id="IPR052189">
    <property type="entry name" value="L-asp_N-monooxygenase_NS-form"/>
</dbReference>
<name>A0ABT0TX59_9BACT</name>
<protein>
    <submittedName>
        <fullName evidence="3">FAD/NAD(P)-binding protein</fullName>
    </submittedName>
</protein>
<evidence type="ECO:0000313" key="3">
    <source>
        <dbReference type="EMBL" id="MCM2369181.1"/>
    </source>
</evidence>
<feature type="compositionally biased region" description="Polar residues" evidence="1">
    <location>
        <begin position="1"/>
        <end position="10"/>
    </location>
</feature>
<dbReference type="Pfam" id="PF13454">
    <property type="entry name" value="NAD_binding_9"/>
    <property type="match status" value="1"/>
</dbReference>
<accession>A0ABT0TX59</accession>
<keyword evidence="4" id="KW-1185">Reference proteome</keyword>
<dbReference type="InterPro" id="IPR036188">
    <property type="entry name" value="FAD/NAD-bd_sf"/>
</dbReference>
<reference evidence="3 4" key="1">
    <citation type="journal article" date="2022" name="Syst. Appl. Microbiol.">
        <title>Rhodopirellula aestuarii sp. nov., a novel member of the genus Rhodopirellula isolated from brackish sediments collected in the Tagus River estuary, Portugal.</title>
        <authorList>
            <person name="Vitorino I.R."/>
            <person name="Klimek D."/>
            <person name="Calusinska M."/>
            <person name="Lobo-da-Cunha A."/>
            <person name="Vasconcelos V."/>
            <person name="Lage O.M."/>
        </authorList>
    </citation>
    <scope>NUCLEOTIDE SEQUENCE [LARGE SCALE GENOMIC DNA]</scope>
    <source>
        <strain evidence="3 4">ICT_H3.1</strain>
    </source>
</reference>
<gene>
    <name evidence="3" type="ORF">NB063_00950</name>
</gene>
<dbReference type="PANTHER" id="PTHR40254:SF1">
    <property type="entry name" value="BLR0577 PROTEIN"/>
    <property type="match status" value="1"/>
</dbReference>
<evidence type="ECO:0000256" key="1">
    <source>
        <dbReference type="SAM" id="MobiDB-lite"/>
    </source>
</evidence>
<evidence type="ECO:0000259" key="2">
    <source>
        <dbReference type="Pfam" id="PF13454"/>
    </source>
</evidence>
<dbReference type="PANTHER" id="PTHR40254">
    <property type="entry name" value="BLR0577 PROTEIN"/>
    <property type="match status" value="1"/>
</dbReference>
<sequence>MTSSQLTPPQDTEPAIPDNPVNHVRSSRDYRIGIVGCGPRGLYCLQSLADQLQQSVALPAISIVIFEPSEFPGAGNVYAPSQPDFLRMNFAAKQIDAWTRPCPSDSPRLNLVDWLKEHGHAADQPEGYVSRGLVGRYLNDCFQRVVEQLQRVATVNVLREAVSCVGRLTDSWQIRTGRTLFNFDDIVLTVGHGHWQDEATDTEKQTETTKPAFIPTFPVERNLTEHCVPPGSDVAVRGFGLTWIDTALALTEGRGGEFHRAGNAWTYHASGREPKCLYPVSRSGRPMLAKPDESLFAPPQALNEIWMHGKQSLDAITRPITGQAFKEQLWPVFTDAAATAVNLCSGTPLTSQDDVATWFDRWCQSPMNSSVALETMKQSFAVATGQSAPDIAWALGAAWRNLYPALVRCINYGGLSSEAWPNFRKIAAEMERIAFGPPAENVGRILALVDAGLIDLHYLAGSMQLQSNETTDDEAGPKCLLVNGIATQPVDVAINAVLPSPQECTTLGPLQSLLDEKTIGRLHGTAAIEVDAAGRPLRNSTGVTEGLAIMGRATEGCVLGNDTLSRTLHDHPQRWAESVIKRIHGVEILA</sequence>
<dbReference type="SUPFAM" id="SSF51905">
    <property type="entry name" value="FAD/NAD(P)-binding domain"/>
    <property type="match status" value="1"/>
</dbReference>
<proteinExistence type="predicted"/>
<feature type="region of interest" description="Disordered" evidence="1">
    <location>
        <begin position="1"/>
        <end position="24"/>
    </location>
</feature>
<feature type="domain" description="FAD-dependent urate hydroxylase HpyO/Asp monooxygenase CreE-like FAD/NAD(P)-binding" evidence="2">
    <location>
        <begin position="34"/>
        <end position="192"/>
    </location>
</feature>
<organism evidence="3 4">
    <name type="scientific">Aporhodopirellula aestuarii</name>
    <dbReference type="NCBI Taxonomy" id="2950107"/>
    <lineage>
        <taxon>Bacteria</taxon>
        <taxon>Pseudomonadati</taxon>
        <taxon>Planctomycetota</taxon>
        <taxon>Planctomycetia</taxon>
        <taxon>Pirellulales</taxon>
        <taxon>Pirellulaceae</taxon>
        <taxon>Aporhodopirellula</taxon>
    </lineage>
</organism>